<evidence type="ECO:0000256" key="2">
    <source>
        <dbReference type="ARBA" id="ARBA00022670"/>
    </source>
</evidence>
<evidence type="ECO:0000313" key="9">
    <source>
        <dbReference type="Proteomes" id="UP000260793"/>
    </source>
</evidence>
<dbReference type="PANTHER" id="PTHR30471">
    <property type="entry name" value="DNA REPAIR PROTEIN RADC"/>
    <property type="match status" value="1"/>
</dbReference>
<comment type="similarity">
    <text evidence="1 7">Belongs to the UPF0758 family.</text>
</comment>
<dbReference type="Pfam" id="PF04002">
    <property type="entry name" value="RadC"/>
    <property type="match status" value="1"/>
</dbReference>
<organism evidence="8 9">
    <name type="scientific">[Ruminococcus] lactaris</name>
    <dbReference type="NCBI Taxonomy" id="46228"/>
    <lineage>
        <taxon>Bacteria</taxon>
        <taxon>Bacillati</taxon>
        <taxon>Bacillota</taxon>
        <taxon>Clostridia</taxon>
        <taxon>Lachnospirales</taxon>
        <taxon>Lachnospiraceae</taxon>
        <taxon>Mediterraneibacter</taxon>
    </lineage>
</organism>
<comment type="caution">
    <text evidence="8">The sequence shown here is derived from an EMBL/GenBank/DDBJ whole genome shotgun (WGS) entry which is preliminary data.</text>
</comment>
<dbReference type="NCBIfam" id="NF000642">
    <property type="entry name" value="PRK00024.1"/>
    <property type="match status" value="1"/>
</dbReference>
<evidence type="ECO:0000256" key="4">
    <source>
        <dbReference type="ARBA" id="ARBA00022801"/>
    </source>
</evidence>
<dbReference type="GO" id="GO:0006508">
    <property type="term" value="P:proteolysis"/>
    <property type="evidence" value="ECO:0007669"/>
    <property type="project" value="UniProtKB-KW"/>
</dbReference>
<dbReference type="Proteomes" id="UP000260793">
    <property type="component" value="Unassembled WGS sequence"/>
</dbReference>
<name>A0A3E4LZ00_9FIRM</name>
<dbReference type="CDD" id="cd08071">
    <property type="entry name" value="MPN_DUF2466"/>
    <property type="match status" value="1"/>
</dbReference>
<evidence type="ECO:0000313" key="8">
    <source>
        <dbReference type="EMBL" id="RGK42693.1"/>
    </source>
</evidence>
<dbReference type="InterPro" id="IPR020891">
    <property type="entry name" value="UPF0758_CS"/>
</dbReference>
<keyword evidence="2" id="KW-0645">Protease</keyword>
<sequence>MQNNENVKIKEMYREERPYEKCEQYGAENLTDAELLAVLLRTGTKGENSLRLAQKILHPETDRGGLVNLPQWTVEQLRQVRGIGKVKAIQIRCLAELARRMAKAEALEGLDFSSPNTIARYYMEDMRHRQKEVMKLLLLNTKARLIGASDISVGTVNATLVSPRELFLEALKKNAVSIILLHNHPSGDPTPSQEDILLTQRVRKAGDLIGIELLDHIIIGDNRYISLREKGFFCGNPG</sequence>
<accession>A0A3E4LZ00</accession>
<protein>
    <submittedName>
        <fullName evidence="8">JAB domain-containing protein</fullName>
    </submittedName>
</protein>
<dbReference type="GO" id="GO:0046872">
    <property type="term" value="F:metal ion binding"/>
    <property type="evidence" value="ECO:0007669"/>
    <property type="project" value="UniProtKB-KW"/>
</dbReference>
<keyword evidence="6" id="KW-0482">Metalloprotease</keyword>
<dbReference type="InterPro" id="IPR046778">
    <property type="entry name" value="UPF0758_N"/>
</dbReference>
<dbReference type="NCBIfam" id="TIGR00608">
    <property type="entry name" value="radc"/>
    <property type="match status" value="1"/>
</dbReference>
<dbReference type="RefSeq" id="WP_044905399.1">
    <property type="nucleotide sequence ID" value="NZ_CATWTA010000001.1"/>
</dbReference>
<dbReference type="InterPro" id="IPR025657">
    <property type="entry name" value="RadC_JAB"/>
</dbReference>
<keyword evidence="4" id="KW-0378">Hydrolase</keyword>
<keyword evidence="3" id="KW-0479">Metal-binding</keyword>
<gene>
    <name evidence="8" type="ORF">DXD17_01040</name>
</gene>
<dbReference type="EMBL" id="QSQN01000002">
    <property type="protein sequence ID" value="RGK42693.1"/>
    <property type="molecule type" value="Genomic_DNA"/>
</dbReference>
<evidence type="ECO:0000256" key="5">
    <source>
        <dbReference type="ARBA" id="ARBA00022833"/>
    </source>
</evidence>
<evidence type="ECO:0000256" key="6">
    <source>
        <dbReference type="ARBA" id="ARBA00023049"/>
    </source>
</evidence>
<dbReference type="InterPro" id="IPR037518">
    <property type="entry name" value="MPN"/>
</dbReference>
<dbReference type="Pfam" id="PF20582">
    <property type="entry name" value="UPF0758_N"/>
    <property type="match status" value="1"/>
</dbReference>
<dbReference type="InterPro" id="IPR001405">
    <property type="entry name" value="UPF0758"/>
</dbReference>
<reference evidence="8 9" key="1">
    <citation type="submission" date="2018-08" db="EMBL/GenBank/DDBJ databases">
        <title>A genome reference for cultivated species of the human gut microbiota.</title>
        <authorList>
            <person name="Zou Y."/>
            <person name="Xue W."/>
            <person name="Luo G."/>
        </authorList>
    </citation>
    <scope>NUCLEOTIDE SEQUENCE [LARGE SCALE GENOMIC DNA]</scope>
    <source>
        <strain evidence="8 9">TF11-7</strain>
    </source>
</reference>
<evidence type="ECO:0000256" key="3">
    <source>
        <dbReference type="ARBA" id="ARBA00022723"/>
    </source>
</evidence>
<keyword evidence="5" id="KW-0862">Zinc</keyword>
<dbReference type="PANTHER" id="PTHR30471:SF3">
    <property type="entry name" value="UPF0758 PROTEIN YEES-RELATED"/>
    <property type="match status" value="1"/>
</dbReference>
<evidence type="ECO:0000256" key="1">
    <source>
        <dbReference type="ARBA" id="ARBA00010243"/>
    </source>
</evidence>
<dbReference type="Gene3D" id="3.40.140.10">
    <property type="entry name" value="Cytidine Deaminase, domain 2"/>
    <property type="match status" value="1"/>
</dbReference>
<evidence type="ECO:0000256" key="7">
    <source>
        <dbReference type="RuleBase" id="RU003797"/>
    </source>
</evidence>
<dbReference type="PROSITE" id="PS50249">
    <property type="entry name" value="MPN"/>
    <property type="match status" value="1"/>
</dbReference>
<dbReference type="GO" id="GO:0008237">
    <property type="term" value="F:metallopeptidase activity"/>
    <property type="evidence" value="ECO:0007669"/>
    <property type="project" value="UniProtKB-KW"/>
</dbReference>
<dbReference type="PROSITE" id="PS01302">
    <property type="entry name" value="UPF0758"/>
    <property type="match status" value="1"/>
</dbReference>
<proteinExistence type="inferred from homology"/>
<dbReference type="AlphaFoldDB" id="A0A3E4LZ00"/>